<gene>
    <name evidence="4" type="ORF">C1J01_46305</name>
</gene>
<proteinExistence type="predicted"/>
<evidence type="ECO:0000313" key="4">
    <source>
        <dbReference type="EMBL" id="PZG03216.1"/>
    </source>
</evidence>
<comment type="caution">
    <text evidence="4">The sequence shown here is derived from an EMBL/GenBank/DDBJ whole genome shotgun (WGS) entry which is preliminary data.</text>
</comment>
<dbReference type="Pfam" id="PF01979">
    <property type="entry name" value="Amidohydro_1"/>
    <property type="match status" value="1"/>
</dbReference>
<keyword evidence="1" id="KW-0378">Hydrolase</keyword>
<dbReference type="InterPro" id="IPR050287">
    <property type="entry name" value="MTA/SAH_deaminase"/>
</dbReference>
<evidence type="ECO:0000313" key="5">
    <source>
        <dbReference type="Proteomes" id="UP000249304"/>
    </source>
</evidence>
<dbReference type="SUPFAM" id="SSF51556">
    <property type="entry name" value="Metallo-dependent hydrolases"/>
    <property type="match status" value="1"/>
</dbReference>
<reference evidence="4 5" key="1">
    <citation type="submission" date="2018-01" db="EMBL/GenBank/DDBJ databases">
        <title>Draft genome sequence of Nonomuraea sp. KC333.</title>
        <authorList>
            <person name="Sahin N."/>
            <person name="Saygin H."/>
            <person name="Ay H."/>
        </authorList>
    </citation>
    <scope>NUCLEOTIDE SEQUENCE [LARGE SCALE GENOMIC DNA]</scope>
    <source>
        <strain evidence="4 5">KC333</strain>
    </source>
</reference>
<evidence type="ECO:0000256" key="2">
    <source>
        <dbReference type="SAM" id="MobiDB-lite"/>
    </source>
</evidence>
<dbReference type="RefSeq" id="WP_111185368.1">
    <property type="nucleotide sequence ID" value="NZ_POUD01000443.1"/>
</dbReference>
<dbReference type="InterPro" id="IPR006680">
    <property type="entry name" value="Amidohydro-rel"/>
</dbReference>
<sequence length="240" mass="26488">MCGPGLTSRQRPTAWGWRASRQRPGANRSARFPRWAGRPRSERNEPDGRLKSGIPPIHAIQEAGVSFGLGGDNSFCSDAQNMFQAMKLLTSMAAISRVDPGPDQADQAWRAATRGGAHALGSDDDLGQIKVGFRGDLVTLDLSNPTFVPLNSPVRQLVHTESGRAVTDVFVDSRVVIRNRVLTTIDQRALVEHVAELAEKYRADFETVKARTEHLRPYLLEAHHRTWNTDVGLNRLFTGA</sequence>
<feature type="region of interest" description="Disordered" evidence="2">
    <location>
        <begin position="1"/>
        <end position="53"/>
    </location>
</feature>
<feature type="domain" description="Amidohydrolase-related" evidence="3">
    <location>
        <begin position="47"/>
        <end position="176"/>
    </location>
</feature>
<dbReference type="InterPro" id="IPR011059">
    <property type="entry name" value="Metal-dep_hydrolase_composite"/>
</dbReference>
<dbReference type="EMBL" id="POUD01000443">
    <property type="protein sequence ID" value="PZG03216.1"/>
    <property type="molecule type" value="Genomic_DNA"/>
</dbReference>
<dbReference type="InterPro" id="IPR032466">
    <property type="entry name" value="Metal_Hydrolase"/>
</dbReference>
<dbReference type="Gene3D" id="3.20.20.140">
    <property type="entry name" value="Metal-dependent hydrolases"/>
    <property type="match status" value="1"/>
</dbReference>
<dbReference type="Proteomes" id="UP000249304">
    <property type="component" value="Unassembled WGS sequence"/>
</dbReference>
<dbReference type="OrthoDB" id="3189065at2"/>
<dbReference type="GO" id="GO:0016810">
    <property type="term" value="F:hydrolase activity, acting on carbon-nitrogen (but not peptide) bonds"/>
    <property type="evidence" value="ECO:0007669"/>
    <property type="project" value="InterPro"/>
</dbReference>
<name>A0A2W2CUH9_9ACTN</name>
<dbReference type="SUPFAM" id="SSF51338">
    <property type="entry name" value="Composite domain of metallo-dependent hydrolases"/>
    <property type="match status" value="1"/>
</dbReference>
<organism evidence="4 5">
    <name type="scientific">Nonomuraea aridisoli</name>
    <dbReference type="NCBI Taxonomy" id="2070368"/>
    <lineage>
        <taxon>Bacteria</taxon>
        <taxon>Bacillati</taxon>
        <taxon>Actinomycetota</taxon>
        <taxon>Actinomycetes</taxon>
        <taxon>Streptosporangiales</taxon>
        <taxon>Streptosporangiaceae</taxon>
        <taxon>Nonomuraea</taxon>
    </lineage>
</organism>
<keyword evidence="5" id="KW-1185">Reference proteome</keyword>
<dbReference type="AlphaFoldDB" id="A0A2W2CUH9"/>
<evidence type="ECO:0000259" key="3">
    <source>
        <dbReference type="Pfam" id="PF01979"/>
    </source>
</evidence>
<protein>
    <recommendedName>
        <fullName evidence="3">Amidohydrolase-related domain-containing protein</fullName>
    </recommendedName>
</protein>
<dbReference type="PANTHER" id="PTHR43794:SF11">
    <property type="entry name" value="AMIDOHYDROLASE-RELATED DOMAIN-CONTAINING PROTEIN"/>
    <property type="match status" value="1"/>
</dbReference>
<evidence type="ECO:0000256" key="1">
    <source>
        <dbReference type="ARBA" id="ARBA00022801"/>
    </source>
</evidence>
<feature type="compositionally biased region" description="Basic and acidic residues" evidence="2">
    <location>
        <begin position="39"/>
        <end position="50"/>
    </location>
</feature>
<dbReference type="Gene3D" id="2.30.40.10">
    <property type="entry name" value="Urease, subunit C, domain 1"/>
    <property type="match status" value="1"/>
</dbReference>
<accession>A0A2W2CUH9</accession>
<dbReference type="PANTHER" id="PTHR43794">
    <property type="entry name" value="AMINOHYDROLASE SSNA-RELATED"/>
    <property type="match status" value="1"/>
</dbReference>